<dbReference type="Gene3D" id="3.40.50.720">
    <property type="entry name" value="NAD(P)-binding Rossmann-like Domain"/>
    <property type="match status" value="1"/>
</dbReference>
<dbReference type="InterPro" id="IPR013154">
    <property type="entry name" value="ADH-like_N"/>
</dbReference>
<keyword evidence="5" id="KW-0809">Transit peptide</keyword>
<evidence type="ECO:0000256" key="4">
    <source>
        <dbReference type="ARBA" id="ARBA00022857"/>
    </source>
</evidence>
<keyword evidence="2" id="KW-0444">Lipid biosynthesis</keyword>
<keyword evidence="6" id="KW-0560">Oxidoreductase</keyword>
<evidence type="ECO:0000256" key="5">
    <source>
        <dbReference type="ARBA" id="ARBA00022946"/>
    </source>
</evidence>
<dbReference type="RefSeq" id="WP_139982965.1">
    <property type="nucleotide sequence ID" value="NZ_CP041046.1"/>
</dbReference>
<evidence type="ECO:0000256" key="6">
    <source>
        <dbReference type="ARBA" id="ARBA00023002"/>
    </source>
</evidence>
<protein>
    <recommendedName>
        <fullName evidence="9">enoyl-[acyl-carrier-protein] reductase</fullName>
        <ecNumber evidence="9">1.3.1.104</ecNumber>
    </recommendedName>
</protein>
<dbReference type="InterPro" id="IPR013149">
    <property type="entry name" value="ADH-like_C"/>
</dbReference>
<dbReference type="InterPro" id="IPR011032">
    <property type="entry name" value="GroES-like_sf"/>
</dbReference>
<dbReference type="Gene3D" id="3.90.180.10">
    <property type="entry name" value="Medium-chain alcohol dehydrogenases, catalytic domain"/>
    <property type="match status" value="1"/>
</dbReference>
<dbReference type="Proteomes" id="UP000316093">
    <property type="component" value="Chromosome"/>
</dbReference>
<evidence type="ECO:0000256" key="10">
    <source>
        <dbReference type="ARBA" id="ARBA00048843"/>
    </source>
</evidence>
<dbReference type="EMBL" id="CP041046">
    <property type="protein sequence ID" value="QDE39840.1"/>
    <property type="molecule type" value="Genomic_DNA"/>
</dbReference>
<evidence type="ECO:0000256" key="9">
    <source>
        <dbReference type="ARBA" id="ARBA00038963"/>
    </source>
</evidence>
<evidence type="ECO:0000313" key="12">
    <source>
        <dbReference type="EMBL" id="QDE39840.1"/>
    </source>
</evidence>
<keyword evidence="13" id="KW-1185">Reference proteome</keyword>
<comment type="catalytic activity">
    <reaction evidence="10">
        <text>a 2,3-saturated acyl-[ACP] + NADP(+) = a (2E)-enoyl-[ACP] + NADPH + H(+)</text>
        <dbReference type="Rhea" id="RHEA:22564"/>
        <dbReference type="Rhea" id="RHEA-COMP:9925"/>
        <dbReference type="Rhea" id="RHEA-COMP:9926"/>
        <dbReference type="ChEBI" id="CHEBI:15378"/>
        <dbReference type="ChEBI" id="CHEBI:57783"/>
        <dbReference type="ChEBI" id="CHEBI:58349"/>
        <dbReference type="ChEBI" id="CHEBI:78784"/>
        <dbReference type="ChEBI" id="CHEBI:78785"/>
        <dbReference type="EC" id="1.3.1.104"/>
    </reaction>
</comment>
<evidence type="ECO:0000256" key="2">
    <source>
        <dbReference type="ARBA" id="ARBA00022516"/>
    </source>
</evidence>
<dbReference type="InterPro" id="IPR051034">
    <property type="entry name" value="Mito_Enoyl-ACP_Reductase"/>
</dbReference>
<dbReference type="InterPro" id="IPR036291">
    <property type="entry name" value="NAD(P)-bd_dom_sf"/>
</dbReference>
<feature type="domain" description="Enoyl reductase (ER)" evidence="11">
    <location>
        <begin position="11"/>
        <end position="317"/>
    </location>
</feature>
<dbReference type="GO" id="GO:0141148">
    <property type="term" value="F:enoyl-[acyl-carrier-protein] reductase (NADPH) activity"/>
    <property type="evidence" value="ECO:0007669"/>
    <property type="project" value="UniProtKB-EC"/>
</dbReference>
<evidence type="ECO:0000256" key="7">
    <source>
        <dbReference type="ARBA" id="ARBA00023098"/>
    </source>
</evidence>
<accession>A0A4Y5Z379</accession>
<evidence type="ECO:0000259" key="11">
    <source>
        <dbReference type="SMART" id="SM00829"/>
    </source>
</evidence>
<dbReference type="EC" id="1.3.1.104" evidence="9"/>
<dbReference type="PANTHER" id="PTHR43981">
    <property type="entry name" value="ENOYL-[ACYL-CARRIER-PROTEIN] REDUCTASE, MITOCHONDRIAL"/>
    <property type="match status" value="1"/>
</dbReference>
<dbReference type="Pfam" id="PF08240">
    <property type="entry name" value="ADH_N"/>
    <property type="match status" value="1"/>
</dbReference>
<dbReference type="InterPro" id="IPR020843">
    <property type="entry name" value="ER"/>
</dbReference>
<evidence type="ECO:0000256" key="1">
    <source>
        <dbReference type="ARBA" id="ARBA00010371"/>
    </source>
</evidence>
<dbReference type="OrthoDB" id="9788224at2"/>
<dbReference type="GO" id="GO:0006633">
    <property type="term" value="P:fatty acid biosynthetic process"/>
    <property type="evidence" value="ECO:0007669"/>
    <property type="project" value="UniProtKB-KW"/>
</dbReference>
<gene>
    <name evidence="12" type="ORF">FIV34_11775</name>
</gene>
<proteinExistence type="inferred from homology"/>
<keyword evidence="4" id="KW-0521">NADP</keyword>
<dbReference type="SUPFAM" id="SSF51735">
    <property type="entry name" value="NAD(P)-binding Rossmann-fold domains"/>
    <property type="match status" value="1"/>
</dbReference>
<dbReference type="SUPFAM" id="SSF50129">
    <property type="entry name" value="GroES-like"/>
    <property type="match status" value="1"/>
</dbReference>
<evidence type="ECO:0000256" key="8">
    <source>
        <dbReference type="ARBA" id="ARBA00023160"/>
    </source>
</evidence>
<comment type="similarity">
    <text evidence="1">Belongs to the zinc-containing alcohol dehydrogenase family. Quinone oxidoreductase subfamily.</text>
</comment>
<dbReference type="KEGG" id="lpy:FIV34_11775"/>
<keyword evidence="3" id="KW-0276">Fatty acid metabolism</keyword>
<reference evidence="12 13" key="1">
    <citation type="submission" date="2019-06" db="EMBL/GenBank/DDBJ databases">
        <title>A complete genome sequence for Luteibacter pinisoli MAH-14.</title>
        <authorList>
            <person name="Baltrus D.A."/>
        </authorList>
    </citation>
    <scope>NUCLEOTIDE SEQUENCE [LARGE SCALE GENOMIC DNA]</scope>
    <source>
        <strain evidence="12 13">MAH-14</strain>
    </source>
</reference>
<sequence>MNAIQLTAFGDPTKVLRLADIDVADRLHPAEVSIEMRFAPVNHNDLLLIRGTFPVRPELPAVAGNEGVGRVVDVGSNVDPALIGTHVLAPLYGRTWAERIRAPAAGLVRVPDGDLQQLSMLRINPPTASLLLSEFAPLKAGDWVVQNAANSAVGRAIIAFAKARGLRTINLVRSASRIADVKALGGDIVIEDNDEAVATLGAVLDGAPVPLAIDGVGGHSTARLATVATKNATLVSYAQMGGVEAPGDLRPLMRKGILLTSFYQAMPKYLPKISGILDESIRMVMDGTLSAPIAAVYPAREFAKAIEHTLAGGKVLLELSPGNW</sequence>
<dbReference type="Pfam" id="PF00107">
    <property type="entry name" value="ADH_zinc_N"/>
    <property type="match status" value="1"/>
</dbReference>
<dbReference type="CDD" id="cd05282">
    <property type="entry name" value="ETR_like"/>
    <property type="match status" value="1"/>
</dbReference>
<keyword evidence="7" id="KW-0443">Lipid metabolism</keyword>
<dbReference type="AlphaFoldDB" id="A0A4Y5Z379"/>
<dbReference type="SMART" id="SM00829">
    <property type="entry name" value="PKS_ER"/>
    <property type="match status" value="1"/>
</dbReference>
<evidence type="ECO:0000313" key="13">
    <source>
        <dbReference type="Proteomes" id="UP000316093"/>
    </source>
</evidence>
<dbReference type="PANTHER" id="PTHR43981:SF2">
    <property type="entry name" value="ENOYL-[ACYL-CARRIER-PROTEIN] REDUCTASE, MITOCHONDRIAL"/>
    <property type="match status" value="1"/>
</dbReference>
<organism evidence="12 13">
    <name type="scientific">Luteibacter pinisoli</name>
    <dbReference type="NCBI Taxonomy" id="2589080"/>
    <lineage>
        <taxon>Bacteria</taxon>
        <taxon>Pseudomonadati</taxon>
        <taxon>Pseudomonadota</taxon>
        <taxon>Gammaproteobacteria</taxon>
        <taxon>Lysobacterales</taxon>
        <taxon>Rhodanobacteraceae</taxon>
        <taxon>Luteibacter</taxon>
    </lineage>
</organism>
<evidence type="ECO:0000256" key="3">
    <source>
        <dbReference type="ARBA" id="ARBA00022832"/>
    </source>
</evidence>
<name>A0A4Y5Z379_9GAMM</name>
<keyword evidence="8" id="KW-0275">Fatty acid biosynthesis</keyword>